<feature type="region of interest" description="Disordered" evidence="1">
    <location>
        <begin position="364"/>
        <end position="408"/>
    </location>
</feature>
<dbReference type="InParanoid" id="B5Y3Q4"/>
<dbReference type="InterPro" id="IPR037151">
    <property type="entry name" value="AlkB-like_sf"/>
</dbReference>
<dbReference type="EMBL" id="CP001141">
    <property type="protein sequence ID" value="ACI65350.1"/>
    <property type="molecule type" value="Genomic_DNA"/>
</dbReference>
<protein>
    <recommendedName>
        <fullName evidence="4">Fe2OG dioxygenase domain-containing protein</fullName>
    </recommendedName>
</protein>
<dbReference type="PANTHER" id="PTHR42256">
    <property type="entry name" value="OXOGLUTARATE/IRON-DEPENDENT DIOXYGENASE"/>
    <property type="match status" value="1"/>
</dbReference>
<dbReference type="PANTHER" id="PTHR42256:SF1">
    <property type="entry name" value="FE2OG DIOXYGENASE DOMAIN-CONTAINING PROTEIN"/>
    <property type="match status" value="1"/>
</dbReference>
<reference evidence="3" key="2">
    <citation type="submission" date="2008-08" db="EMBL/GenBank/DDBJ databases">
        <authorList>
            <consortium name="Diatom Consortium"/>
            <person name="Grigoriev I."/>
            <person name="Grimwood J."/>
            <person name="Kuo A."/>
            <person name="Otillar R.P."/>
            <person name="Salamov A."/>
            <person name="Detter J.C."/>
            <person name="Lindquist E."/>
            <person name="Shapiro H."/>
            <person name="Lucas S."/>
            <person name="Glavina del Rio T."/>
            <person name="Pitluck S."/>
            <person name="Rokhsar D."/>
            <person name="Bowler C."/>
        </authorList>
    </citation>
    <scope>GENOME REANNOTATION</scope>
    <source>
        <strain evidence="3">CCAP 1055/1</strain>
    </source>
</reference>
<dbReference type="GeneID" id="7204649"/>
<sequence length="408" mass="46296">MKEMFDTNVTKTIPPLGNTTDQQTSTAVTKSGPKSFTLPSVDKLVRDIGVIINAMEIFTIIAGKLSLGRQTIARDIPYRELHHGRSLQHKTSSSCRPSDIKGDRHKRYYVKEVPKDERLPDIVGPDPRGDDPNRRVTRKATNRVAGRNTESFDPASTLVRPELRILVGSPQMDVYNKPLKHDDVVIVPELFGAQENWDMYYNLVEEMTAKQEWVSWHEGLHLIVKKPEQSPLFNNIVDRLCTYFKIRKQSIGYRFNWYKDSSDWKAFHHDSAAFNPQRAKNQNITIGVSFGATRELAFVRATDIPEAKVRVYFPQTNNGVFTFGRDVNILWKHGINALAPEEQDGKGRISIILWGLAQDVIEETGSPPLLGSDGQGPHAQQLGGKRHYQGNNSRNHDHRGESTKKHRN</sequence>
<organism evidence="2 3">
    <name type="scientific">Phaeodactylum tricornutum (strain CCAP 1055/1)</name>
    <dbReference type="NCBI Taxonomy" id="556484"/>
    <lineage>
        <taxon>Eukaryota</taxon>
        <taxon>Sar</taxon>
        <taxon>Stramenopiles</taxon>
        <taxon>Ochrophyta</taxon>
        <taxon>Bacillariophyta</taxon>
        <taxon>Bacillariophyceae</taxon>
        <taxon>Bacillariophycidae</taxon>
        <taxon>Naviculales</taxon>
        <taxon>Phaeodactylaceae</taxon>
        <taxon>Phaeodactylum</taxon>
    </lineage>
</organism>
<keyword evidence="3" id="KW-1185">Reference proteome</keyword>
<evidence type="ECO:0000313" key="3">
    <source>
        <dbReference type="Proteomes" id="UP000000759"/>
    </source>
</evidence>
<feature type="compositionally biased region" description="Polar residues" evidence="1">
    <location>
        <begin position="7"/>
        <end position="33"/>
    </location>
</feature>
<feature type="region of interest" description="Disordered" evidence="1">
    <location>
        <begin position="83"/>
        <end position="105"/>
    </location>
</feature>
<dbReference type="KEGG" id="pti:PHATR_46767"/>
<dbReference type="eggNOG" id="ENOG502RYQR">
    <property type="taxonomic scope" value="Eukaryota"/>
</dbReference>
<feature type="compositionally biased region" description="Basic and acidic residues" evidence="1">
    <location>
        <begin position="394"/>
        <end position="408"/>
    </location>
</feature>
<dbReference type="OMA" id="AMEIFTI"/>
<dbReference type="SUPFAM" id="SSF51197">
    <property type="entry name" value="Clavaminate synthase-like"/>
    <property type="match status" value="1"/>
</dbReference>
<proteinExistence type="predicted"/>
<reference evidence="2 3" key="1">
    <citation type="journal article" date="2008" name="Nature">
        <title>The Phaeodactylum genome reveals the evolutionary history of diatom genomes.</title>
        <authorList>
            <person name="Bowler C."/>
            <person name="Allen A.E."/>
            <person name="Badger J.H."/>
            <person name="Grimwood J."/>
            <person name="Jabbari K."/>
            <person name="Kuo A."/>
            <person name="Maheswari U."/>
            <person name="Martens C."/>
            <person name="Maumus F."/>
            <person name="Otillar R.P."/>
            <person name="Rayko E."/>
            <person name="Salamov A."/>
            <person name="Vandepoele K."/>
            <person name="Beszteri B."/>
            <person name="Gruber A."/>
            <person name="Heijde M."/>
            <person name="Katinka M."/>
            <person name="Mock T."/>
            <person name="Valentin K."/>
            <person name="Verret F."/>
            <person name="Berges J.A."/>
            <person name="Brownlee C."/>
            <person name="Cadoret J.P."/>
            <person name="Chiovitti A."/>
            <person name="Choi C.J."/>
            <person name="Coesel S."/>
            <person name="De Martino A."/>
            <person name="Detter J.C."/>
            <person name="Durkin C."/>
            <person name="Falciatore A."/>
            <person name="Fournet J."/>
            <person name="Haruta M."/>
            <person name="Huysman M.J."/>
            <person name="Jenkins B.D."/>
            <person name="Jiroutova K."/>
            <person name="Jorgensen R.E."/>
            <person name="Joubert Y."/>
            <person name="Kaplan A."/>
            <person name="Kroger N."/>
            <person name="Kroth P.G."/>
            <person name="La Roche J."/>
            <person name="Lindquist E."/>
            <person name="Lommer M."/>
            <person name="Martin-Jezequel V."/>
            <person name="Lopez P.J."/>
            <person name="Lucas S."/>
            <person name="Mangogna M."/>
            <person name="McGinnis K."/>
            <person name="Medlin L.K."/>
            <person name="Montsant A."/>
            <person name="Oudot-Le Secq M.P."/>
            <person name="Napoli C."/>
            <person name="Obornik M."/>
            <person name="Parker M.S."/>
            <person name="Petit J.L."/>
            <person name="Porcel B.M."/>
            <person name="Poulsen N."/>
            <person name="Robison M."/>
            <person name="Rychlewski L."/>
            <person name="Rynearson T.A."/>
            <person name="Schmutz J."/>
            <person name="Shapiro H."/>
            <person name="Siaut M."/>
            <person name="Stanley M."/>
            <person name="Sussman M.R."/>
            <person name="Taylor A.R."/>
            <person name="Vardi A."/>
            <person name="von Dassow P."/>
            <person name="Vyverman W."/>
            <person name="Willis A."/>
            <person name="Wyrwicz L.S."/>
            <person name="Rokhsar D.S."/>
            <person name="Weissenbach J."/>
            <person name="Armbrust E.V."/>
            <person name="Green B.R."/>
            <person name="Van de Peer Y."/>
            <person name="Grigoriev I.V."/>
        </authorList>
    </citation>
    <scope>NUCLEOTIDE SEQUENCE [LARGE SCALE GENOMIC DNA]</scope>
    <source>
        <strain evidence="2 3">CCAP 1055/1</strain>
    </source>
</reference>
<evidence type="ECO:0000313" key="2">
    <source>
        <dbReference type="EMBL" id="ACI65350.1"/>
    </source>
</evidence>
<evidence type="ECO:0008006" key="4">
    <source>
        <dbReference type="Google" id="ProtNLM"/>
    </source>
</evidence>
<dbReference type="HOGENOM" id="CLU_675226_0_0_1"/>
<dbReference type="PaxDb" id="2850-Phatr46767"/>
<accession>B5Y3Q4</accession>
<gene>
    <name evidence="2" type="ORF">PHATR_46767</name>
</gene>
<dbReference type="AlphaFoldDB" id="B5Y3Q4"/>
<feature type="region of interest" description="Disordered" evidence="1">
    <location>
        <begin position="1"/>
        <end position="33"/>
    </location>
</feature>
<feature type="region of interest" description="Disordered" evidence="1">
    <location>
        <begin position="117"/>
        <end position="152"/>
    </location>
</feature>
<dbReference type="Gene3D" id="2.60.120.590">
    <property type="entry name" value="Alpha-ketoglutarate-dependent dioxygenase AlkB-like"/>
    <property type="match status" value="1"/>
</dbReference>
<name>B5Y3Q4_PHATC</name>
<dbReference type="OrthoDB" id="445341at2759"/>
<dbReference type="Proteomes" id="UP000000759">
    <property type="component" value="Chromosome 11"/>
</dbReference>
<evidence type="ECO:0000256" key="1">
    <source>
        <dbReference type="SAM" id="MobiDB-lite"/>
    </source>
</evidence>
<dbReference type="RefSeq" id="XP_002185880.1">
    <property type="nucleotide sequence ID" value="XM_002185844.1"/>
</dbReference>